<feature type="domain" description="Calcineurin-like phosphoesterase" evidence="3">
    <location>
        <begin position="1"/>
        <end position="150"/>
    </location>
</feature>
<evidence type="ECO:0000313" key="5">
    <source>
        <dbReference type="Proteomes" id="UP000324143"/>
    </source>
</evidence>
<evidence type="ECO:0000313" key="4">
    <source>
        <dbReference type="EMBL" id="TYB31611.1"/>
    </source>
</evidence>
<dbReference type="PANTHER" id="PTHR43165">
    <property type="entry name" value="METALLOPHOSPHOESTERASE"/>
    <property type="match status" value="1"/>
</dbReference>
<dbReference type="InterPro" id="IPR053193">
    <property type="entry name" value="MetalloPDE_YfcE-like"/>
</dbReference>
<keyword evidence="5" id="KW-1185">Reference proteome</keyword>
<dbReference type="InterPro" id="IPR000979">
    <property type="entry name" value="Phosphodiesterase_MJ0936/Vps29"/>
</dbReference>
<dbReference type="GO" id="GO:0016787">
    <property type="term" value="F:hydrolase activity"/>
    <property type="evidence" value="ECO:0007669"/>
    <property type="project" value="UniProtKB-UniRule"/>
</dbReference>
<dbReference type="NCBIfam" id="TIGR00040">
    <property type="entry name" value="yfcE"/>
    <property type="match status" value="1"/>
</dbReference>
<evidence type="ECO:0000256" key="1">
    <source>
        <dbReference type="ARBA" id="ARBA00008950"/>
    </source>
</evidence>
<gene>
    <name evidence="4" type="ORF">FXF47_03170</name>
</gene>
<dbReference type="SUPFAM" id="SSF56300">
    <property type="entry name" value="Metallo-dependent phosphatases"/>
    <property type="match status" value="1"/>
</dbReference>
<protein>
    <recommendedName>
        <fullName evidence="2">Phosphoesterase</fullName>
        <ecNumber evidence="2">3.1.4.-</ecNumber>
    </recommendedName>
</protein>
<accession>A0A5D0MJB2</accession>
<comment type="caution">
    <text evidence="4">The sequence shown here is derived from an EMBL/GenBank/DDBJ whole genome shotgun (WGS) entry which is preliminary data.</text>
</comment>
<dbReference type="InterPro" id="IPR029052">
    <property type="entry name" value="Metallo-depent_PP-like"/>
</dbReference>
<sequence length="167" mass="20032">MRIGLITDTHENTDTIKWAVRKANNSNLDLFIHLGDIISPIMYRYFKNINSKYLFLYGNNDGERQWLKEKFINIYEPPYILNKNNMKFYLTHIDTDWDEVIEKENPDFIFYGHTHKFNLEKRKDTVIFNPGEACGLLENLHNFAIVDLRKNSIKVLKKFDDSREYKF</sequence>
<dbReference type="EMBL" id="VSIX01000032">
    <property type="protein sequence ID" value="TYB31611.1"/>
    <property type="molecule type" value="Genomic_DNA"/>
</dbReference>
<name>A0A5D0MJB2_9BACT</name>
<comment type="cofactor">
    <cofactor evidence="2">
        <name>a divalent metal cation</name>
        <dbReference type="ChEBI" id="CHEBI:60240"/>
    </cofactor>
</comment>
<proteinExistence type="inferred from homology"/>
<evidence type="ECO:0000259" key="3">
    <source>
        <dbReference type="Pfam" id="PF12850"/>
    </source>
</evidence>
<dbReference type="GO" id="GO:0046872">
    <property type="term" value="F:metal ion binding"/>
    <property type="evidence" value="ECO:0007669"/>
    <property type="project" value="UniProtKB-KW"/>
</dbReference>
<reference evidence="4" key="1">
    <citation type="submission" date="2019-08" db="EMBL/GenBank/DDBJ databases">
        <title>Genomic characterization of a novel candidate phylum (ARYD3) from a high temperature, high salinity tertiary oil reservoir in north central Oklahoma, USA.</title>
        <authorList>
            <person name="Youssef N.H."/>
            <person name="Yadav A."/>
            <person name="Elshahed M.S."/>
        </authorList>
    </citation>
    <scope>NUCLEOTIDE SEQUENCE [LARGE SCALE GENOMIC DNA]</scope>
    <source>
        <strain evidence="4">ARYD3</strain>
    </source>
</reference>
<organism evidence="4 5">
    <name type="scientific">Candidatus Mcinerneyibacterium aminivorans</name>
    <dbReference type="NCBI Taxonomy" id="2703815"/>
    <lineage>
        <taxon>Bacteria</taxon>
        <taxon>Candidatus Macinerneyibacteriota</taxon>
        <taxon>Candidatus Mcinerneyibacteria</taxon>
        <taxon>Candidatus Mcinerneyibacteriales</taxon>
        <taxon>Candidatus Mcinerneyibacteriaceae</taxon>
        <taxon>Candidatus Mcinerneyibacterium</taxon>
    </lineage>
</organism>
<keyword evidence="2" id="KW-0479">Metal-binding</keyword>
<comment type="similarity">
    <text evidence="1 2">Belongs to the metallophosphoesterase superfamily. YfcE family.</text>
</comment>
<dbReference type="AlphaFoldDB" id="A0A5D0MJB2"/>
<dbReference type="PANTHER" id="PTHR43165:SF1">
    <property type="entry name" value="PHOSPHODIESTERASE MJ0936"/>
    <property type="match status" value="1"/>
</dbReference>
<evidence type="ECO:0000256" key="2">
    <source>
        <dbReference type="RuleBase" id="RU362039"/>
    </source>
</evidence>
<dbReference type="Pfam" id="PF12850">
    <property type="entry name" value="Metallophos_2"/>
    <property type="match status" value="1"/>
</dbReference>
<dbReference type="Proteomes" id="UP000324143">
    <property type="component" value="Unassembled WGS sequence"/>
</dbReference>
<dbReference type="InterPro" id="IPR024654">
    <property type="entry name" value="Calcineurin-like_PHP_lpxH"/>
</dbReference>
<dbReference type="Gene3D" id="3.60.21.10">
    <property type="match status" value="1"/>
</dbReference>
<dbReference type="EC" id="3.1.4.-" evidence="2"/>